<feature type="transmembrane region" description="Helical" evidence="8">
    <location>
        <begin position="192"/>
        <end position="225"/>
    </location>
</feature>
<evidence type="ECO:0000256" key="1">
    <source>
        <dbReference type="ARBA" id="ARBA00004141"/>
    </source>
</evidence>
<evidence type="ECO:0000256" key="8">
    <source>
        <dbReference type="SAM" id="Phobius"/>
    </source>
</evidence>
<feature type="transmembrane region" description="Helical" evidence="8">
    <location>
        <begin position="418"/>
        <end position="439"/>
    </location>
</feature>
<proteinExistence type="predicted"/>
<feature type="transmembrane region" description="Helical" evidence="8">
    <location>
        <begin position="149"/>
        <end position="180"/>
    </location>
</feature>
<feature type="transmembrane region" description="Helical" evidence="8">
    <location>
        <begin position="237"/>
        <end position="260"/>
    </location>
</feature>
<dbReference type="InterPro" id="IPR001182">
    <property type="entry name" value="FtsW/RodA"/>
</dbReference>
<keyword evidence="3" id="KW-0133">Cell shape</keyword>
<feature type="transmembrane region" description="Helical" evidence="8">
    <location>
        <begin position="57"/>
        <end position="78"/>
    </location>
</feature>
<keyword evidence="2 8" id="KW-0812">Transmembrane</keyword>
<evidence type="ECO:0000313" key="10">
    <source>
        <dbReference type="Proteomes" id="UP001595907"/>
    </source>
</evidence>
<sequence>MYQRNASITKSTDKLLIWLYAIIIIIGLVCIFSVEYKSTDNFTQTLLGFKKNYSKQLFFFGGCCVLATFILLTDSKFFTATANLSYLIGIVLILATFVIGKEIKGSKSWIPLGFMNLQPVELCKIFTALALSKFLSLQDTDFSKPKSQLIAAAIAFAPAALSILQGETGLALVYFAFLIPMYREGLPAGYLIAGFAMAVLLVVSLLFTTKTLLIAFTVLAALLIWLNRKQFRRNKNLLVTIIAGWLFCAAFVGLAIPFAFNHVFKKYQADRIFSMVGVDNPFADKTATLSLDEEKEKQKKSDQQNYNVKQSKIAIGSGGFAGKGFLKGTQTQGDFVPEQHTDFIFTSVGENFGFWGTTILMLLYLAMLLRIVIIAERQRSTFSRVYAYSVAGILFFHVAVNVCVTIGLAPVIGITLPLMSYGGSSLITFTILFFILIKLDADRQMVLR</sequence>
<keyword evidence="10" id="KW-1185">Reference proteome</keyword>
<evidence type="ECO:0000256" key="5">
    <source>
        <dbReference type="ARBA" id="ARBA00023136"/>
    </source>
</evidence>
<organism evidence="9 10">
    <name type="scientific">Ferruginibacter yonginensis</name>
    <dbReference type="NCBI Taxonomy" id="1310416"/>
    <lineage>
        <taxon>Bacteria</taxon>
        <taxon>Pseudomonadati</taxon>
        <taxon>Bacteroidota</taxon>
        <taxon>Chitinophagia</taxon>
        <taxon>Chitinophagales</taxon>
        <taxon>Chitinophagaceae</taxon>
        <taxon>Ferruginibacter</taxon>
    </lineage>
</organism>
<evidence type="ECO:0000256" key="3">
    <source>
        <dbReference type="ARBA" id="ARBA00022960"/>
    </source>
</evidence>
<feature type="transmembrane region" description="Helical" evidence="8">
    <location>
        <begin position="352"/>
        <end position="373"/>
    </location>
</feature>
<keyword evidence="5 8" id="KW-0472">Membrane</keyword>
<protein>
    <recommendedName>
        <fullName evidence="7">Cell wall polymerase</fullName>
    </recommendedName>
    <alternativeName>
        <fullName evidence="6">Peptidoglycan polymerase</fullName>
    </alternativeName>
</protein>
<reference evidence="10" key="1">
    <citation type="journal article" date="2019" name="Int. J. Syst. Evol. Microbiol.">
        <title>The Global Catalogue of Microorganisms (GCM) 10K type strain sequencing project: providing services to taxonomists for standard genome sequencing and annotation.</title>
        <authorList>
            <consortium name="The Broad Institute Genomics Platform"/>
            <consortium name="The Broad Institute Genome Sequencing Center for Infectious Disease"/>
            <person name="Wu L."/>
            <person name="Ma J."/>
        </authorList>
    </citation>
    <scope>NUCLEOTIDE SEQUENCE [LARGE SCALE GENOMIC DNA]</scope>
    <source>
        <strain evidence="10">CECT 8289</strain>
    </source>
</reference>
<keyword evidence="4 8" id="KW-1133">Transmembrane helix</keyword>
<feature type="transmembrane region" description="Helical" evidence="8">
    <location>
        <begin position="385"/>
        <end position="412"/>
    </location>
</feature>
<evidence type="ECO:0000313" key="9">
    <source>
        <dbReference type="EMBL" id="MFC4263292.1"/>
    </source>
</evidence>
<feature type="transmembrane region" description="Helical" evidence="8">
    <location>
        <begin position="84"/>
        <end position="100"/>
    </location>
</feature>
<evidence type="ECO:0000256" key="2">
    <source>
        <dbReference type="ARBA" id="ARBA00022692"/>
    </source>
</evidence>
<dbReference type="PROSITE" id="PS00428">
    <property type="entry name" value="FTSW_RODA_SPOVE"/>
    <property type="match status" value="1"/>
</dbReference>
<feature type="transmembrane region" description="Helical" evidence="8">
    <location>
        <begin position="15"/>
        <end position="36"/>
    </location>
</feature>
<comment type="caution">
    <text evidence="9">The sequence shown here is derived from an EMBL/GenBank/DDBJ whole genome shotgun (WGS) entry which is preliminary data.</text>
</comment>
<evidence type="ECO:0000256" key="6">
    <source>
        <dbReference type="ARBA" id="ARBA00032370"/>
    </source>
</evidence>
<dbReference type="PANTHER" id="PTHR30474:SF1">
    <property type="entry name" value="PEPTIDOGLYCAN GLYCOSYLTRANSFERASE MRDB"/>
    <property type="match status" value="1"/>
</dbReference>
<dbReference type="InterPro" id="IPR018365">
    <property type="entry name" value="Cell_cycle_FtsW-rel_CS"/>
</dbReference>
<comment type="subcellular location">
    <subcellularLocation>
        <location evidence="1">Membrane</location>
        <topology evidence="1">Multi-pass membrane protein</topology>
    </subcellularLocation>
</comment>
<dbReference type="NCBIfam" id="NF037961">
    <property type="entry name" value="RodA_shape"/>
    <property type="match status" value="1"/>
</dbReference>
<dbReference type="Proteomes" id="UP001595907">
    <property type="component" value="Unassembled WGS sequence"/>
</dbReference>
<dbReference type="Pfam" id="PF01098">
    <property type="entry name" value="FTSW_RODA_SPOVE"/>
    <property type="match status" value="2"/>
</dbReference>
<name>A0ABV8QSV3_9BACT</name>
<dbReference type="PANTHER" id="PTHR30474">
    <property type="entry name" value="CELL CYCLE PROTEIN"/>
    <property type="match status" value="1"/>
</dbReference>
<dbReference type="RefSeq" id="WP_379709661.1">
    <property type="nucleotide sequence ID" value="NZ_JBHSCZ010000002.1"/>
</dbReference>
<evidence type="ECO:0000256" key="7">
    <source>
        <dbReference type="ARBA" id="ARBA00033270"/>
    </source>
</evidence>
<evidence type="ECO:0000256" key="4">
    <source>
        <dbReference type="ARBA" id="ARBA00022989"/>
    </source>
</evidence>
<dbReference type="EMBL" id="JBHSCZ010000002">
    <property type="protein sequence ID" value="MFC4263292.1"/>
    <property type="molecule type" value="Genomic_DNA"/>
</dbReference>
<accession>A0ABV8QSV3</accession>
<gene>
    <name evidence="9" type="primary">rodA</name>
    <name evidence="9" type="ORF">ACFOWM_10410</name>
</gene>